<dbReference type="AlphaFoldDB" id="A0A8B7ZMS6"/>
<keyword evidence="6" id="KW-0013">ADP-ribosylation</keyword>
<dbReference type="RefSeq" id="XP_022106192.1">
    <property type="nucleotide sequence ID" value="XM_022250500.1"/>
</dbReference>
<dbReference type="GO" id="GO:0005789">
    <property type="term" value="C:endoplasmic reticulum membrane"/>
    <property type="evidence" value="ECO:0007669"/>
    <property type="project" value="UniProtKB-SubCell"/>
</dbReference>
<evidence type="ECO:0000256" key="8">
    <source>
        <dbReference type="ARBA" id="ARBA00022989"/>
    </source>
</evidence>
<name>A0A8B7ZMS6_ACAPL</name>
<evidence type="ECO:0000313" key="23">
    <source>
        <dbReference type="RefSeq" id="XP_022106194.1"/>
    </source>
</evidence>
<evidence type="ECO:0000256" key="5">
    <source>
        <dbReference type="ARBA" id="ARBA00022695"/>
    </source>
</evidence>
<evidence type="ECO:0000256" key="17">
    <source>
        <dbReference type="SAM" id="Phobius"/>
    </source>
</evidence>
<dbReference type="RefSeq" id="XP_022106191.1">
    <property type="nucleotide sequence ID" value="XM_022250499.1"/>
</dbReference>
<evidence type="ECO:0000256" key="3">
    <source>
        <dbReference type="ARBA" id="ARBA00022679"/>
    </source>
</evidence>
<evidence type="ECO:0000256" key="9">
    <source>
        <dbReference type="ARBA" id="ARBA00023027"/>
    </source>
</evidence>
<dbReference type="CTD" id="54956"/>
<dbReference type="PROSITE" id="PS51059">
    <property type="entry name" value="PARP_CATALYTIC"/>
    <property type="match status" value="1"/>
</dbReference>
<evidence type="ECO:0000313" key="24">
    <source>
        <dbReference type="RefSeq" id="XP_022106195.1"/>
    </source>
</evidence>
<dbReference type="GO" id="GO:0003950">
    <property type="term" value="F:NAD+ poly-ADP-ribosyltransferase activity"/>
    <property type="evidence" value="ECO:0007669"/>
    <property type="project" value="UniProtKB-UniRule"/>
</dbReference>
<dbReference type="InterPro" id="IPR041400">
    <property type="entry name" value="PARP16_N"/>
</dbReference>
<comment type="function">
    <text evidence="13">Intracellular mono-ADP-ribosyltransferase that plays a role in different processes, such as protein translation and unfolded protein response (UPR), through the mono-ADP-ribosylation of proteins involved in those processes. Acts as an inhibitor of protein translation by catalyzing mono-ADP-ribosylation of ribosomal subunits, such as RPL14 and RPS6, thereby inhibiting polysome assembly and mRNA loading. Mono-ADP-ribosylation of ribosomal subunits is promoted by NMNAT2. Involved in the unfolded protein response (UPR) by ADP-ribosylating and activating EIF2AK3 and ERN1, two important UPR effectors. May also mediate mono-ADP-ribosylation of karyopherin KPNB1 a nuclear import factor. May not modify proteins on arginine or cysteine residues compared to other mono-ADP-ribosyltransferases.</text>
</comment>
<dbReference type="EC" id="2.4.2.-" evidence="15"/>
<dbReference type="RefSeq" id="XP_022106195.1">
    <property type="nucleotide sequence ID" value="XM_022250503.1"/>
</dbReference>
<proteinExistence type="inferred from homology"/>
<keyword evidence="3 15" id="KW-0808">Transferase</keyword>
<evidence type="ECO:0000313" key="20">
    <source>
        <dbReference type="RefSeq" id="XP_022106191.1"/>
    </source>
</evidence>
<protein>
    <recommendedName>
        <fullName evidence="15">Poly [ADP-ribose] polymerase</fullName>
        <shortName evidence="15">PARP</shortName>
        <ecNumber evidence="15">2.4.2.-</ecNumber>
    </recommendedName>
</protein>
<dbReference type="InterPro" id="IPR051838">
    <property type="entry name" value="ARTD_PARP"/>
</dbReference>
<dbReference type="SUPFAM" id="SSF56399">
    <property type="entry name" value="ADP-ribosylation"/>
    <property type="match status" value="1"/>
</dbReference>
<keyword evidence="8 17" id="KW-1133">Transmembrane helix</keyword>
<accession>A0A8B7ZMS6</accession>
<evidence type="ECO:0000256" key="12">
    <source>
        <dbReference type="ARBA" id="ARBA00024347"/>
    </source>
</evidence>
<keyword evidence="9 15" id="KW-0520">NAD</keyword>
<dbReference type="InterPro" id="IPR012317">
    <property type="entry name" value="Poly(ADP-ribose)pol_cat_dom"/>
</dbReference>
<dbReference type="RefSeq" id="XP_022106194.1">
    <property type="nucleotide sequence ID" value="XM_022250502.1"/>
</dbReference>
<dbReference type="Gene3D" id="3.90.228.10">
    <property type="match status" value="1"/>
</dbReference>
<evidence type="ECO:0000313" key="22">
    <source>
        <dbReference type="RefSeq" id="XP_022106193.1"/>
    </source>
</evidence>
<evidence type="ECO:0000259" key="18">
    <source>
        <dbReference type="PROSITE" id="PS51059"/>
    </source>
</evidence>
<dbReference type="Pfam" id="PF18084">
    <property type="entry name" value="ARTD15_N"/>
    <property type="match status" value="1"/>
</dbReference>
<dbReference type="GeneID" id="110987624"/>
<feature type="transmembrane region" description="Helical" evidence="17">
    <location>
        <begin position="307"/>
        <end position="326"/>
    </location>
</feature>
<evidence type="ECO:0000256" key="13">
    <source>
        <dbReference type="ARBA" id="ARBA00056446"/>
    </source>
</evidence>
<evidence type="ECO:0000256" key="14">
    <source>
        <dbReference type="ARBA" id="ARBA00062100"/>
    </source>
</evidence>
<dbReference type="OrthoDB" id="19501at2759"/>
<evidence type="ECO:0000256" key="1">
    <source>
        <dbReference type="ARBA" id="ARBA00004163"/>
    </source>
</evidence>
<evidence type="ECO:0000313" key="21">
    <source>
        <dbReference type="RefSeq" id="XP_022106192.1"/>
    </source>
</evidence>
<evidence type="ECO:0000256" key="10">
    <source>
        <dbReference type="ARBA" id="ARBA00023136"/>
    </source>
</evidence>
<evidence type="ECO:0000256" key="15">
    <source>
        <dbReference type="RuleBase" id="RU362114"/>
    </source>
</evidence>
<comment type="similarity">
    <text evidence="12">Belongs to the ARTD/PARP family.</text>
</comment>
<evidence type="ECO:0000256" key="4">
    <source>
        <dbReference type="ARBA" id="ARBA00022692"/>
    </source>
</evidence>
<keyword evidence="7" id="KW-0256">Endoplasmic reticulum</keyword>
<keyword evidence="2 15" id="KW-0328">Glycosyltransferase</keyword>
<keyword evidence="5" id="KW-0548">Nucleotidyltransferase</keyword>
<comment type="subunit">
    <text evidence="14">Interacts with KPNB1.</text>
</comment>
<keyword evidence="4 17" id="KW-0812">Transmembrane</keyword>
<keyword evidence="10 17" id="KW-0472">Membrane</keyword>
<evidence type="ECO:0000313" key="19">
    <source>
        <dbReference type="Proteomes" id="UP000694845"/>
    </source>
</evidence>
<dbReference type="OMA" id="LLYGQSC"/>
<evidence type="ECO:0000256" key="7">
    <source>
        <dbReference type="ARBA" id="ARBA00022824"/>
    </source>
</evidence>
<dbReference type="GO" id="GO:0006986">
    <property type="term" value="P:response to unfolded protein"/>
    <property type="evidence" value="ECO:0007669"/>
    <property type="project" value="UniProtKB-KW"/>
</dbReference>
<reference evidence="20 21" key="1">
    <citation type="submission" date="2025-04" db="UniProtKB">
        <authorList>
            <consortium name="RefSeq"/>
        </authorList>
    </citation>
    <scope>IDENTIFICATION</scope>
</reference>
<feature type="region of interest" description="Disordered" evidence="16">
    <location>
        <begin position="237"/>
        <end position="259"/>
    </location>
</feature>
<dbReference type="GO" id="GO:0016779">
    <property type="term" value="F:nucleotidyltransferase activity"/>
    <property type="evidence" value="ECO:0007669"/>
    <property type="project" value="UniProtKB-KW"/>
</dbReference>
<organism evidence="19 24">
    <name type="scientific">Acanthaster planci</name>
    <name type="common">Crown-of-thorns starfish</name>
    <dbReference type="NCBI Taxonomy" id="133434"/>
    <lineage>
        <taxon>Eukaryota</taxon>
        <taxon>Metazoa</taxon>
        <taxon>Echinodermata</taxon>
        <taxon>Eleutherozoa</taxon>
        <taxon>Asterozoa</taxon>
        <taxon>Asteroidea</taxon>
        <taxon>Valvatacea</taxon>
        <taxon>Valvatida</taxon>
        <taxon>Acanthasteridae</taxon>
        <taxon>Acanthaster</taxon>
    </lineage>
</organism>
<keyword evidence="19" id="KW-1185">Reference proteome</keyword>
<dbReference type="Proteomes" id="UP000694845">
    <property type="component" value="Unplaced"/>
</dbReference>
<comment type="subcellular location">
    <subcellularLocation>
        <location evidence="1">Endoplasmic reticulum membrane</location>
        <topology evidence="1">Single-pass type IV membrane protein</topology>
    </subcellularLocation>
</comment>
<dbReference type="PANTHER" id="PTHR21328">
    <property type="entry name" value="POLY ADP-RIBOSE POLYMERASE FAMILY, MEMBER PARP"/>
    <property type="match status" value="1"/>
</dbReference>
<keyword evidence="11" id="KW-0834">Unfolded protein response</keyword>
<evidence type="ECO:0000256" key="16">
    <source>
        <dbReference type="SAM" id="MobiDB-lite"/>
    </source>
</evidence>
<sequence length="342" mass="38801">MDAQTTMEESISKVLAKIQSDETAADLQWSLFQSALNSYRRDSVLRPFPPTLPASTPNNQEKDYTALKSVADEVPNLRNLVQARDKSKLISEQAWRLLSWVLLQNPLTVHWHNKSKFQQIQELTGESSYQVTPSHVFEVQYSSASSQKFDELRQSRDLIYAYHGSRLDNFYSILHNGLHAHMNKNSLFGEGTYLSSDLSVSMPYSPIGTAWEGSSLGTTLSCVAVCELIDHPDVKCQTRDRSSNANDGRRRSHAPQSMGGEVPEKYYVVTNNEVVRLKYLLVFADKTKSKRSSQPRSKVMTFVCNHLFALCMLGYLIVLLLIGLLNSRTFQTFYRKHFGSRS</sequence>
<evidence type="ECO:0000256" key="2">
    <source>
        <dbReference type="ARBA" id="ARBA00022676"/>
    </source>
</evidence>
<dbReference type="RefSeq" id="XP_022106193.1">
    <property type="nucleotide sequence ID" value="XM_022250501.1"/>
</dbReference>
<dbReference type="Pfam" id="PF00644">
    <property type="entry name" value="PARP"/>
    <property type="match status" value="1"/>
</dbReference>
<gene>
    <name evidence="20 21 22 23 24" type="primary">LOC110987624</name>
</gene>
<feature type="domain" description="PARP catalytic" evidence="18">
    <location>
        <begin position="89"/>
        <end position="292"/>
    </location>
</feature>
<dbReference type="KEGG" id="aplc:110987624"/>
<dbReference type="FunFam" id="3.90.228.10:FF:000005">
    <property type="entry name" value="Poly [ADP-ribose] polymerase"/>
    <property type="match status" value="1"/>
</dbReference>
<evidence type="ECO:0000256" key="6">
    <source>
        <dbReference type="ARBA" id="ARBA00022765"/>
    </source>
</evidence>
<evidence type="ECO:0000256" key="11">
    <source>
        <dbReference type="ARBA" id="ARBA00023230"/>
    </source>
</evidence>